<proteinExistence type="inferred from homology"/>
<dbReference type="InterPro" id="IPR036291">
    <property type="entry name" value="NAD(P)-bd_dom_sf"/>
</dbReference>
<dbReference type="SUPFAM" id="SSF51735">
    <property type="entry name" value="NAD(P)-binding Rossmann-fold domains"/>
    <property type="match status" value="1"/>
</dbReference>
<keyword evidence="2" id="KW-0521">NADP</keyword>
<sequence>MTKIEESVVLVVGASGGLGTRIAALLADAGATVVRAARNPETISGPDAFVADLRDEAAAAAIVAAAVGAHGRLDGVVIAAGAVAFGPVGEVTDAALRELFDINALAPIRLIREAMPHLVESGTAGRDPFILTLSGVVSEAPTAGLAAYSASKSALAAFTKAASRELRRAGIRIVDARPGHTETGLATRPIAGTAPAFPTGLDPDAVAQRIVRAIADGEKDLPSTAF</sequence>
<evidence type="ECO:0000259" key="4">
    <source>
        <dbReference type="SMART" id="SM00822"/>
    </source>
</evidence>
<keyword evidence="6" id="KW-1185">Reference proteome</keyword>
<dbReference type="InterPro" id="IPR057326">
    <property type="entry name" value="KR_dom"/>
</dbReference>
<evidence type="ECO:0000256" key="3">
    <source>
        <dbReference type="ARBA" id="ARBA00023002"/>
    </source>
</evidence>
<gene>
    <name evidence="5" type="ORF">BHD05_07405</name>
</gene>
<dbReference type="PANTHER" id="PTHR43391:SF14">
    <property type="entry name" value="DEHYDROGENASE_REDUCTASE SDR FAMILY PROTEIN 7-LIKE"/>
    <property type="match status" value="1"/>
</dbReference>
<dbReference type="OrthoDB" id="3784334at2"/>
<evidence type="ECO:0000313" key="6">
    <source>
        <dbReference type="Proteomes" id="UP000464507"/>
    </source>
</evidence>
<dbReference type="RefSeq" id="WP_161885867.1">
    <property type="nucleotide sequence ID" value="NZ_CP017146.1"/>
</dbReference>
<reference evidence="5 6" key="1">
    <citation type="submission" date="2016-09" db="EMBL/GenBank/DDBJ databases">
        <title>Complete genome sequence of microbes from the polar regions.</title>
        <authorList>
            <person name="Liao L."/>
            <person name="Chen B."/>
        </authorList>
    </citation>
    <scope>NUCLEOTIDE SEQUENCE [LARGE SCALE GENOMIC DNA]</scope>
    <source>
        <strain evidence="5 6">ZS314</strain>
    </source>
</reference>
<protein>
    <recommendedName>
        <fullName evidence="4">Ketoreductase domain-containing protein</fullName>
    </recommendedName>
</protein>
<dbReference type="EMBL" id="CP017146">
    <property type="protein sequence ID" value="QHO69495.1"/>
    <property type="molecule type" value="Genomic_DNA"/>
</dbReference>
<dbReference type="GO" id="GO:0016491">
    <property type="term" value="F:oxidoreductase activity"/>
    <property type="evidence" value="ECO:0007669"/>
    <property type="project" value="UniProtKB-KW"/>
</dbReference>
<evidence type="ECO:0000256" key="2">
    <source>
        <dbReference type="ARBA" id="ARBA00022857"/>
    </source>
</evidence>
<dbReference type="InterPro" id="IPR002347">
    <property type="entry name" value="SDR_fam"/>
</dbReference>
<evidence type="ECO:0000256" key="1">
    <source>
        <dbReference type="ARBA" id="ARBA00006484"/>
    </source>
</evidence>
<dbReference type="PANTHER" id="PTHR43391">
    <property type="entry name" value="RETINOL DEHYDROGENASE-RELATED"/>
    <property type="match status" value="1"/>
</dbReference>
<keyword evidence="3" id="KW-0560">Oxidoreductase</keyword>
<dbReference type="Pfam" id="PF00106">
    <property type="entry name" value="adh_short"/>
    <property type="match status" value="1"/>
</dbReference>
<dbReference type="PRINTS" id="PR00081">
    <property type="entry name" value="GDHRDH"/>
</dbReference>
<name>A0A7L5AI91_9MICO</name>
<feature type="domain" description="Ketoreductase" evidence="4">
    <location>
        <begin position="7"/>
        <end position="181"/>
    </location>
</feature>
<accession>A0A7L5AI91</accession>
<comment type="similarity">
    <text evidence="1">Belongs to the short-chain dehydrogenases/reductases (SDR) family.</text>
</comment>
<dbReference type="KEGG" id="mant:BHD05_07405"/>
<dbReference type="Gene3D" id="3.40.50.720">
    <property type="entry name" value="NAD(P)-binding Rossmann-like Domain"/>
    <property type="match status" value="1"/>
</dbReference>
<evidence type="ECO:0000313" key="5">
    <source>
        <dbReference type="EMBL" id="QHO69495.1"/>
    </source>
</evidence>
<dbReference type="SMART" id="SM00822">
    <property type="entry name" value="PKS_KR"/>
    <property type="match status" value="1"/>
</dbReference>
<organism evidence="5 6">
    <name type="scientific">Marisediminicola antarctica</name>
    <dbReference type="NCBI Taxonomy" id="674079"/>
    <lineage>
        <taxon>Bacteria</taxon>
        <taxon>Bacillati</taxon>
        <taxon>Actinomycetota</taxon>
        <taxon>Actinomycetes</taxon>
        <taxon>Micrococcales</taxon>
        <taxon>Microbacteriaceae</taxon>
        <taxon>Marisediminicola</taxon>
    </lineage>
</organism>
<dbReference type="Proteomes" id="UP000464507">
    <property type="component" value="Chromosome"/>
</dbReference>
<dbReference type="AlphaFoldDB" id="A0A7L5AI91"/>